<organism evidence="2 3">
    <name type="scientific">Lasallia pustulata</name>
    <dbReference type="NCBI Taxonomy" id="136370"/>
    <lineage>
        <taxon>Eukaryota</taxon>
        <taxon>Fungi</taxon>
        <taxon>Dikarya</taxon>
        <taxon>Ascomycota</taxon>
        <taxon>Pezizomycotina</taxon>
        <taxon>Lecanoromycetes</taxon>
        <taxon>OSLEUM clade</taxon>
        <taxon>Umbilicariomycetidae</taxon>
        <taxon>Umbilicariales</taxon>
        <taxon>Umbilicariaceae</taxon>
        <taxon>Lasallia</taxon>
    </lineage>
</organism>
<sequence>MGDVDRGSQARQIEHQSSLRSLLSGSEGSSAEMQEGILRQITDEGLLDGIDLNNMNIAQVDELSNDQGRKMRKSTAATSPGKVFGYDRPGNAFVSFPSIETTLARSPSC</sequence>
<proteinExistence type="predicted"/>
<accession>A0A5M8PUM0</accession>
<dbReference type="EMBL" id="VXIT01000005">
    <property type="protein sequence ID" value="KAA6412685.1"/>
    <property type="molecule type" value="Genomic_DNA"/>
</dbReference>
<protein>
    <submittedName>
        <fullName evidence="2">RING finger domain-containing</fullName>
    </submittedName>
</protein>
<evidence type="ECO:0000313" key="2">
    <source>
        <dbReference type="EMBL" id="KAA6412685.1"/>
    </source>
</evidence>
<reference evidence="2 3" key="1">
    <citation type="submission" date="2019-09" db="EMBL/GenBank/DDBJ databases">
        <title>The hologenome of the rock-dwelling lichen Lasallia pustulata.</title>
        <authorList>
            <person name="Greshake Tzovaras B."/>
            <person name="Segers F."/>
            <person name="Bicker A."/>
            <person name="Dal Grande F."/>
            <person name="Otte J."/>
            <person name="Hankeln T."/>
            <person name="Schmitt I."/>
            <person name="Ebersberger I."/>
        </authorList>
    </citation>
    <scope>NUCLEOTIDE SEQUENCE [LARGE SCALE GENOMIC DNA]</scope>
    <source>
        <strain evidence="2">A1-1</strain>
    </source>
</reference>
<gene>
    <name evidence="2" type="ORF">FRX48_03677</name>
</gene>
<evidence type="ECO:0000313" key="3">
    <source>
        <dbReference type="Proteomes" id="UP000324767"/>
    </source>
</evidence>
<feature type="compositionally biased region" description="Low complexity" evidence="1">
    <location>
        <begin position="18"/>
        <end position="30"/>
    </location>
</feature>
<evidence type="ECO:0000256" key="1">
    <source>
        <dbReference type="SAM" id="MobiDB-lite"/>
    </source>
</evidence>
<comment type="caution">
    <text evidence="2">The sequence shown here is derived from an EMBL/GenBank/DDBJ whole genome shotgun (WGS) entry which is preliminary data.</text>
</comment>
<feature type="compositionally biased region" description="Basic and acidic residues" evidence="1">
    <location>
        <begin position="1"/>
        <end position="14"/>
    </location>
</feature>
<feature type="region of interest" description="Disordered" evidence="1">
    <location>
        <begin position="63"/>
        <end position="83"/>
    </location>
</feature>
<feature type="region of interest" description="Disordered" evidence="1">
    <location>
        <begin position="1"/>
        <end position="37"/>
    </location>
</feature>
<name>A0A5M8PUM0_9LECA</name>
<dbReference type="AlphaFoldDB" id="A0A5M8PUM0"/>
<dbReference type="Proteomes" id="UP000324767">
    <property type="component" value="Unassembled WGS sequence"/>
</dbReference>